<dbReference type="RefSeq" id="WP_249472464.1">
    <property type="nucleotide sequence ID" value="NZ_JAMBEP010000001.1"/>
</dbReference>
<evidence type="ECO:0000313" key="4">
    <source>
        <dbReference type="Proteomes" id="UP001431217"/>
    </source>
</evidence>
<keyword evidence="1" id="KW-0812">Transmembrane</keyword>
<keyword evidence="4" id="KW-1185">Reference proteome</keyword>
<gene>
    <name evidence="3" type="ORF">M2650_06015</name>
</gene>
<keyword evidence="1" id="KW-0472">Membrane</keyword>
<protein>
    <submittedName>
        <fullName evidence="3">DUF418 domain-containing protein</fullName>
    </submittedName>
</protein>
<feature type="transmembrane region" description="Helical" evidence="1">
    <location>
        <begin position="178"/>
        <end position="194"/>
    </location>
</feature>
<dbReference type="EMBL" id="JAMBEP010000001">
    <property type="protein sequence ID" value="MCL1634186.1"/>
    <property type="molecule type" value="Genomic_DNA"/>
</dbReference>
<evidence type="ECO:0000256" key="1">
    <source>
        <dbReference type="SAM" id="Phobius"/>
    </source>
</evidence>
<feature type="transmembrane region" description="Helical" evidence="1">
    <location>
        <begin position="201"/>
        <end position="219"/>
    </location>
</feature>
<feature type="transmembrane region" description="Helical" evidence="1">
    <location>
        <begin position="231"/>
        <end position="246"/>
    </location>
</feature>
<accession>A0ABT0MH34</accession>
<feature type="transmembrane region" description="Helical" evidence="1">
    <location>
        <begin position="449"/>
        <end position="471"/>
    </location>
</feature>
<organism evidence="3 4">
    <name type="scientific">Luteimonas galliterrae</name>
    <dbReference type="NCBI Taxonomy" id="2940486"/>
    <lineage>
        <taxon>Bacteria</taxon>
        <taxon>Pseudomonadati</taxon>
        <taxon>Pseudomonadota</taxon>
        <taxon>Gammaproteobacteria</taxon>
        <taxon>Lysobacterales</taxon>
        <taxon>Lysobacteraceae</taxon>
        <taxon>Luteimonas</taxon>
    </lineage>
</organism>
<sequence length="524" mass="56542">MTSDGSAPRRAEEASAGPVESGQRVKALDLARGSALLGILLVNVQAFNLSKLTPPDGGHRLESVDGIVQWLLATFVENKFWTLFSILFGMGFAVMLERAGADRDGFVARYLRRALALALFGALHIVLIWSGDILLNYAVTAALLLAILFCGPWFGLALGIATIALMRLWGGPAPVDMFLLWMYSATAALYLRLAGPHRRKLLAMGTVAAAIAIALLGAYGSAVPAEARKCAGYAIALLIAGGIAWFDRSDAAQRLLRAGVWFFLAPVLAAAVAAALAQWTPATFWPATTPASEAQPAKRRAELRARGMAENKAMAEGSYIEGVRFRAQNGFKRPIDTMFMLGLAAGGLFLVGMWLVRSGAARAPERHRKLWRGLAWVGFPLGTLAVIGGERWVEAASASKPAAALLSLLPEAGALSMALGYLAFAFLLAGRGAADGRLSWVAASGRMALTNYLMQSVLATWFFYGYGFGFWGLGRTWQAVFVLAVFAVQAAASRWWLAGHRYGPMEWLWRWITYARKPAMRIRA</sequence>
<feature type="domain" description="DUF418" evidence="2">
    <location>
        <begin position="355"/>
        <end position="515"/>
    </location>
</feature>
<feature type="transmembrane region" description="Helical" evidence="1">
    <location>
        <begin position="116"/>
        <end position="135"/>
    </location>
</feature>
<feature type="transmembrane region" description="Helical" evidence="1">
    <location>
        <begin position="258"/>
        <end position="279"/>
    </location>
</feature>
<dbReference type="InterPro" id="IPR007349">
    <property type="entry name" value="DUF418"/>
</dbReference>
<feature type="transmembrane region" description="Helical" evidence="1">
    <location>
        <begin position="338"/>
        <end position="358"/>
    </location>
</feature>
<comment type="caution">
    <text evidence="3">The sequence shown here is derived from an EMBL/GenBank/DDBJ whole genome shotgun (WGS) entry which is preliminary data.</text>
</comment>
<evidence type="ECO:0000313" key="3">
    <source>
        <dbReference type="EMBL" id="MCL1634186.1"/>
    </source>
</evidence>
<feature type="transmembrane region" description="Helical" evidence="1">
    <location>
        <begin position="80"/>
        <end position="96"/>
    </location>
</feature>
<dbReference type="PANTHER" id="PTHR30590">
    <property type="entry name" value="INNER MEMBRANE PROTEIN"/>
    <property type="match status" value="1"/>
</dbReference>
<dbReference type="PANTHER" id="PTHR30590:SF2">
    <property type="entry name" value="INNER MEMBRANE PROTEIN"/>
    <property type="match status" value="1"/>
</dbReference>
<proteinExistence type="predicted"/>
<dbReference type="Pfam" id="PF04235">
    <property type="entry name" value="DUF418"/>
    <property type="match status" value="1"/>
</dbReference>
<dbReference type="Proteomes" id="UP001431217">
    <property type="component" value="Unassembled WGS sequence"/>
</dbReference>
<feature type="transmembrane region" description="Helical" evidence="1">
    <location>
        <begin position="408"/>
        <end position="429"/>
    </location>
</feature>
<feature type="transmembrane region" description="Helical" evidence="1">
    <location>
        <begin position="142"/>
        <end position="166"/>
    </location>
</feature>
<evidence type="ECO:0000259" key="2">
    <source>
        <dbReference type="Pfam" id="PF04235"/>
    </source>
</evidence>
<reference evidence="3 4" key="1">
    <citation type="submission" date="2022-05" db="EMBL/GenBank/DDBJ databases">
        <title>Luteimonas sp. SX5, whole genome shotgun sequencing project.</title>
        <authorList>
            <person name="Zhao G."/>
            <person name="Shen L."/>
        </authorList>
    </citation>
    <scope>NUCLEOTIDE SEQUENCE [LARGE SCALE GENOMIC DNA]</scope>
    <source>
        <strain evidence="3 4">SX5</strain>
    </source>
</reference>
<feature type="transmembrane region" description="Helical" evidence="1">
    <location>
        <begin position="370"/>
        <end position="388"/>
    </location>
</feature>
<dbReference type="InterPro" id="IPR052529">
    <property type="entry name" value="Bact_Transport_Assoc"/>
</dbReference>
<keyword evidence="1" id="KW-1133">Transmembrane helix</keyword>
<name>A0ABT0MH34_9GAMM</name>
<feature type="transmembrane region" description="Helical" evidence="1">
    <location>
        <begin position="477"/>
        <end position="497"/>
    </location>
</feature>